<gene>
    <name evidence="5" type="ORF">D5R93_09810</name>
</gene>
<evidence type="ECO:0000256" key="3">
    <source>
        <dbReference type="ARBA" id="ARBA00022777"/>
    </source>
</evidence>
<dbReference type="EMBL" id="CP032514">
    <property type="protein sequence ID" value="AYD90223.1"/>
    <property type="molecule type" value="Genomic_DNA"/>
</dbReference>
<dbReference type="Proteomes" id="UP000273001">
    <property type="component" value="Chromosome"/>
</dbReference>
<dbReference type="InterPro" id="IPR036129">
    <property type="entry name" value="Glycerate_kinase_sf"/>
</dbReference>
<keyword evidence="3 4" id="KW-0418">Kinase</keyword>
<protein>
    <submittedName>
        <fullName evidence="5">Glycerate kinase</fullName>
    </submittedName>
</protein>
<dbReference type="PANTHER" id="PTHR21599">
    <property type="entry name" value="GLYCERATE KINASE"/>
    <property type="match status" value="1"/>
</dbReference>
<dbReference type="PIRSF" id="PIRSF006078">
    <property type="entry name" value="GlxK"/>
    <property type="match status" value="1"/>
</dbReference>
<dbReference type="Pfam" id="PF02595">
    <property type="entry name" value="Gly_kinase"/>
    <property type="match status" value="1"/>
</dbReference>
<dbReference type="InterPro" id="IPR018197">
    <property type="entry name" value="Glycerate_kinase_RE-like"/>
</dbReference>
<evidence type="ECO:0000256" key="4">
    <source>
        <dbReference type="PIRNR" id="PIRNR006078"/>
    </source>
</evidence>
<evidence type="ECO:0000313" key="6">
    <source>
        <dbReference type="Proteomes" id="UP000273001"/>
    </source>
</evidence>
<dbReference type="InterPro" id="IPR018193">
    <property type="entry name" value="Glyc_kinase_flavodox-like_fold"/>
</dbReference>
<evidence type="ECO:0000313" key="5">
    <source>
        <dbReference type="EMBL" id="AYD90223.1"/>
    </source>
</evidence>
<accession>A0ABM6Z5H9</accession>
<evidence type="ECO:0000256" key="2">
    <source>
        <dbReference type="ARBA" id="ARBA00022679"/>
    </source>
</evidence>
<organism evidence="5 6">
    <name type="scientific">Actinomyces lilanjuaniae</name>
    <dbReference type="NCBI Taxonomy" id="2321394"/>
    <lineage>
        <taxon>Bacteria</taxon>
        <taxon>Bacillati</taxon>
        <taxon>Actinomycetota</taxon>
        <taxon>Actinomycetes</taxon>
        <taxon>Actinomycetales</taxon>
        <taxon>Actinomycetaceae</taxon>
        <taxon>Actinomyces</taxon>
    </lineage>
</organism>
<keyword evidence="6" id="KW-1185">Reference proteome</keyword>
<reference evidence="5 6" key="1">
    <citation type="submission" date="2018-09" db="EMBL/GenBank/DDBJ databases">
        <authorList>
            <person name="Li J."/>
        </authorList>
    </citation>
    <scope>NUCLEOTIDE SEQUENCE [LARGE SCALE GENOMIC DNA]</scope>
    <source>
        <strain evidence="5 6">2129</strain>
    </source>
</reference>
<dbReference type="Gene3D" id="3.90.1510.10">
    <property type="entry name" value="Glycerate kinase, domain 2"/>
    <property type="match status" value="1"/>
</dbReference>
<comment type="similarity">
    <text evidence="1 4">Belongs to the glycerate kinase type-1 family.</text>
</comment>
<dbReference type="NCBIfam" id="TIGR00045">
    <property type="entry name" value="glycerate kinase"/>
    <property type="match status" value="1"/>
</dbReference>
<name>A0ABM6Z5H9_9ACTO</name>
<sequence>MVTYVLAPDSFKESMTTLQAAEAMAEGVRQADPQATCLLRPMADGGEGFARTLSAALGARRVEVPVHDALGAPVQGFVYLAGTTALLDVATAVGLEQIPPCHRDVMGSSSLGVGELVLAALDRGAQEVIIGLGGSATNDAGAGMLAALGVRFLDEQSAALAPVPAELVKVAAVDTSGLDPRLADVRVQAACDVTSPLLGPQGASAVFGPQKGATDSQVLVLDSLLSRLASLATTPEGVSGTEVAQRPGAGAAGGLGWALMTFLSAQTRPGVDLVMEASGLAEAVEGAAAVLTGEGSVDSQTLSGKTAAGVIRVAAAAGVPVAVFAGRVQADAATLLGQGVHDLVQITPEGTAIERALAEGSQNLRSAVARWVAAQEAS</sequence>
<dbReference type="Gene3D" id="3.40.50.10350">
    <property type="entry name" value="Glycerate kinase, domain 1"/>
    <property type="match status" value="1"/>
</dbReference>
<dbReference type="InterPro" id="IPR004381">
    <property type="entry name" value="Glycerate_kinase"/>
</dbReference>
<proteinExistence type="inferred from homology"/>
<dbReference type="PANTHER" id="PTHR21599:SF0">
    <property type="entry name" value="GLYCERATE KINASE"/>
    <property type="match status" value="1"/>
</dbReference>
<keyword evidence="2 4" id="KW-0808">Transferase</keyword>
<evidence type="ECO:0000256" key="1">
    <source>
        <dbReference type="ARBA" id="ARBA00006284"/>
    </source>
</evidence>
<dbReference type="GO" id="GO:0016301">
    <property type="term" value="F:kinase activity"/>
    <property type="evidence" value="ECO:0007669"/>
    <property type="project" value="UniProtKB-KW"/>
</dbReference>
<dbReference type="SUPFAM" id="SSF110738">
    <property type="entry name" value="Glycerate kinase I"/>
    <property type="match status" value="1"/>
</dbReference>